<evidence type="ECO:0000313" key="3">
    <source>
        <dbReference type="Proteomes" id="UP001162090"/>
    </source>
</evidence>
<accession>A0AA35NKZ1</accession>
<dbReference type="Proteomes" id="UP001162090">
    <property type="component" value="Chromosome 13"/>
</dbReference>
<evidence type="ECO:0000313" key="2">
    <source>
        <dbReference type="EMBL" id="CAI4048803.1"/>
    </source>
</evidence>
<dbReference type="Pfam" id="PF00994">
    <property type="entry name" value="MoCF_biosynth"/>
    <property type="match status" value="1"/>
</dbReference>
<dbReference type="GO" id="GO:0042726">
    <property type="term" value="P:flavin-containing compound metabolic process"/>
    <property type="evidence" value="ECO:0007669"/>
    <property type="project" value="TreeGrafter"/>
</dbReference>
<dbReference type="Pfam" id="PF24102">
    <property type="entry name" value="FLAD1_M"/>
    <property type="match status" value="1"/>
</dbReference>
<dbReference type="InterPro" id="IPR036425">
    <property type="entry name" value="MoaB/Mog-like_dom_sf"/>
</dbReference>
<dbReference type="InterPro" id="IPR001453">
    <property type="entry name" value="MoaB/Mog_dom"/>
</dbReference>
<dbReference type="InterPro" id="IPR056596">
    <property type="entry name" value="FLAD1_M"/>
</dbReference>
<name>A0AA35NKZ1_SACUV</name>
<proteinExistence type="predicted"/>
<feature type="domain" description="MoaB/Mog" evidence="1">
    <location>
        <begin position="7"/>
        <end position="176"/>
    </location>
</feature>
<protein>
    <recommendedName>
        <fullName evidence="1">MoaB/Mog domain-containing protein</fullName>
    </recommendedName>
</protein>
<reference evidence="2" key="1">
    <citation type="submission" date="2022-10" db="EMBL/GenBank/DDBJ databases">
        <authorList>
            <person name="Byrne P K."/>
        </authorList>
    </citation>
    <scope>NUCLEOTIDE SEQUENCE</scope>
    <source>
        <strain evidence="2">CBS7001</strain>
    </source>
</reference>
<sequence length="274" mass="31257">MVKVTAACIIIGDEVLNGKVVDTNSTFFAKFCFDHGIQLKEIVTIGDDEAQIVDTVRRLVKDHDFIISTGGIGPTHDDITYECMAKSFNLPCELDEECKERMRRKSDPEARLDTDALKAHYQMATMPKGPNVRNYYVSDDLWVPICSISHKVYILPGIPQLFSRMLKDFTPTLKKIYNLEEDPREYVRYFVKTRLTESQISKELKLIQDESTEVSDAIKIGSYPHFGMGFNTVSILGEKKDNAYLKTVVDRVVKNLEGEEISPELEDKFSNPER</sequence>
<dbReference type="CDD" id="cd00885">
    <property type="entry name" value="cinA"/>
    <property type="match status" value="1"/>
</dbReference>
<dbReference type="AlphaFoldDB" id="A0AA35NKZ1"/>
<evidence type="ECO:0000259" key="1">
    <source>
        <dbReference type="SMART" id="SM00852"/>
    </source>
</evidence>
<dbReference type="SUPFAM" id="SSF53218">
    <property type="entry name" value="Molybdenum cofactor biosynthesis proteins"/>
    <property type="match status" value="1"/>
</dbReference>
<dbReference type="PANTHER" id="PTHR47675">
    <property type="entry name" value="MOLYBDOPTERIN BINDING DOMAIN PROTEIN (AFU_ORTHOLOGUE AFUA_5G11210)"/>
    <property type="match status" value="1"/>
</dbReference>
<gene>
    <name evidence="2" type="primary">SUVC13G3100</name>
    <name evidence="2" type="ORF">SUVC_13G3100</name>
</gene>
<dbReference type="GO" id="GO:0047884">
    <property type="term" value="F:FAD diphosphatase activity"/>
    <property type="evidence" value="ECO:0007669"/>
    <property type="project" value="TreeGrafter"/>
</dbReference>
<dbReference type="SMART" id="SM00852">
    <property type="entry name" value="MoCF_biosynth"/>
    <property type="match status" value="1"/>
</dbReference>
<dbReference type="Gene3D" id="3.40.980.10">
    <property type="entry name" value="MoaB/Mog-like domain"/>
    <property type="match status" value="1"/>
</dbReference>
<organism evidence="2 3">
    <name type="scientific">Saccharomyces uvarum</name>
    <name type="common">Yeast</name>
    <name type="synonym">Saccharomyces bayanus var. uvarum</name>
    <dbReference type="NCBI Taxonomy" id="230603"/>
    <lineage>
        <taxon>Eukaryota</taxon>
        <taxon>Fungi</taxon>
        <taxon>Dikarya</taxon>
        <taxon>Ascomycota</taxon>
        <taxon>Saccharomycotina</taxon>
        <taxon>Saccharomycetes</taxon>
        <taxon>Saccharomycetales</taxon>
        <taxon>Saccharomycetaceae</taxon>
        <taxon>Saccharomyces</taxon>
    </lineage>
</organism>
<dbReference type="PANTHER" id="PTHR47675:SF1">
    <property type="entry name" value="MOLYBDOPTERIN BINDING DOMAIN PROTEIN (AFU_ORTHOLOGUE AFUA_5G11210)"/>
    <property type="match status" value="1"/>
</dbReference>
<dbReference type="EMBL" id="OX365924">
    <property type="protein sequence ID" value="CAI4048803.1"/>
    <property type="molecule type" value="Genomic_DNA"/>
</dbReference>